<keyword evidence="12" id="KW-1185">Reference proteome</keyword>
<dbReference type="GO" id="GO:0019911">
    <property type="term" value="F:structural constituent of myelin sheath"/>
    <property type="evidence" value="ECO:0007669"/>
    <property type="project" value="TreeGrafter"/>
</dbReference>
<dbReference type="PANTHER" id="PTHR22776">
    <property type="entry name" value="MARVEL-CONTAINING POTENTIAL LIPID RAFT-ASSOCIATED PROTEIN"/>
    <property type="match status" value="1"/>
</dbReference>
<comment type="similarity">
    <text evidence="6">Belongs to the MAL family.</text>
</comment>
<keyword evidence="5" id="KW-0449">Lipoprotein</keyword>
<proteinExistence type="inferred from homology"/>
<dbReference type="PRINTS" id="PR01884">
    <property type="entry name" value="MALPROTEIN"/>
</dbReference>
<evidence type="ECO:0000256" key="5">
    <source>
        <dbReference type="ARBA" id="ARBA00023288"/>
    </source>
</evidence>
<evidence type="ECO:0000256" key="4">
    <source>
        <dbReference type="ARBA" id="ARBA00023136"/>
    </source>
</evidence>
<evidence type="ECO:0000256" key="3">
    <source>
        <dbReference type="ARBA" id="ARBA00022989"/>
    </source>
</evidence>
<comment type="subcellular location">
    <subcellularLocation>
        <location evidence="1">Membrane</location>
        <topology evidence="1">Multi-pass membrane protein</topology>
    </subcellularLocation>
</comment>
<accession>A0AAW3DGA5</accession>
<keyword evidence="3 9" id="KW-1133">Transmembrane helix</keyword>
<dbReference type="GO" id="GO:0042552">
    <property type="term" value="P:myelination"/>
    <property type="evidence" value="ECO:0007669"/>
    <property type="project" value="TreeGrafter"/>
</dbReference>
<dbReference type="PROSITE" id="PS51225">
    <property type="entry name" value="MARVEL"/>
    <property type="match status" value="1"/>
</dbReference>
<evidence type="ECO:0000256" key="8">
    <source>
        <dbReference type="PROSITE-ProRule" id="PRU00581"/>
    </source>
</evidence>
<keyword evidence="2 8" id="KW-0812">Transmembrane</keyword>
<evidence type="ECO:0000256" key="9">
    <source>
        <dbReference type="SAM" id="Phobius"/>
    </source>
</evidence>
<dbReference type="GO" id="GO:0016020">
    <property type="term" value="C:membrane"/>
    <property type="evidence" value="ECO:0007669"/>
    <property type="project" value="UniProtKB-SubCell"/>
</dbReference>
<evidence type="ECO:0000313" key="12">
    <source>
        <dbReference type="Proteomes" id="UP000053149"/>
    </source>
</evidence>
<protein>
    <recommendedName>
        <fullName evidence="7">Myelin and lymphocyte protein</fullName>
    </recommendedName>
</protein>
<sequence length="159" mass="17188">LAMSSATSTAHLPSGLSVLTTFPDVLFIPEFIFGGLVWILVASSKVPLPILQGWVMFVSVFCFVMSTTLLCLYICGAHGGKSSWVTLVSGCDKPQDPSPPLPSSTGRQLSPLLLLHSKLQAGAACLCGFLFFPFAVFAFLATLMYVIHQVFSLRRWKSS</sequence>
<feature type="non-terminal residue" evidence="11">
    <location>
        <position position="1"/>
    </location>
</feature>
<dbReference type="InterPro" id="IPR013295">
    <property type="entry name" value="MAL"/>
</dbReference>
<reference evidence="11 12" key="1">
    <citation type="journal article" date="2014" name="Science">
        <title>Comparative genomics reveals insights into avian genome evolution and adaptation.</title>
        <authorList>
            <consortium name="Avian Genome Consortium"/>
            <person name="Zhang G."/>
            <person name="Li C."/>
            <person name="Li Q."/>
            <person name="Li B."/>
            <person name="Larkin D.M."/>
            <person name="Lee C."/>
            <person name="Storz J.F."/>
            <person name="Antunes A."/>
            <person name="Greenwold M.J."/>
            <person name="Meredith R.W."/>
            <person name="Odeen A."/>
            <person name="Cui J."/>
            <person name="Zhou Q."/>
            <person name="Xu L."/>
            <person name="Pan H."/>
            <person name="Wang Z."/>
            <person name="Jin L."/>
            <person name="Zhang P."/>
            <person name="Hu H."/>
            <person name="Yang W."/>
            <person name="Hu J."/>
            <person name="Xiao J."/>
            <person name="Yang Z."/>
            <person name="Liu Y."/>
            <person name="Xie Q."/>
            <person name="Yu H."/>
            <person name="Lian J."/>
            <person name="Wen P."/>
            <person name="Zhang F."/>
            <person name="Li H."/>
            <person name="Zeng Y."/>
            <person name="Xiong Z."/>
            <person name="Liu S."/>
            <person name="Zhou L."/>
            <person name="Huang Z."/>
            <person name="An N."/>
            <person name="Wang J."/>
            <person name="Zheng Q."/>
            <person name="Xiong Y."/>
            <person name="Wang G."/>
            <person name="Wang B."/>
            <person name="Wang J."/>
            <person name="Fan Y."/>
            <person name="da Fonseca R.R."/>
            <person name="Alfaro-Nunez A."/>
            <person name="Schubert M."/>
            <person name="Orlando L."/>
            <person name="Mourier T."/>
            <person name="Howard J.T."/>
            <person name="Ganapathy G."/>
            <person name="Pfenning A."/>
            <person name="Whitney O."/>
            <person name="Rivas M.V."/>
            <person name="Hara E."/>
            <person name="Smith J."/>
            <person name="Farre M."/>
            <person name="Narayan J."/>
            <person name="Slavov G."/>
            <person name="Romanov M.N."/>
            <person name="Borges R."/>
            <person name="Machado J.P."/>
            <person name="Khan I."/>
            <person name="Springer M.S."/>
            <person name="Gatesy J."/>
            <person name="Hoffmann F.G."/>
            <person name="Opazo J.C."/>
            <person name="Hastad O."/>
            <person name="Sawyer R.H."/>
            <person name="Kim H."/>
            <person name="Kim K.W."/>
            <person name="Kim H.J."/>
            <person name="Cho S."/>
            <person name="Li N."/>
            <person name="Huang Y."/>
            <person name="Bruford M.W."/>
            <person name="Zhan X."/>
            <person name="Dixon A."/>
            <person name="Bertelsen M.F."/>
            <person name="Derryberry E."/>
            <person name="Warren W."/>
            <person name="Wilson R.K."/>
            <person name="Li S."/>
            <person name="Ray D.A."/>
            <person name="Green R.E."/>
            <person name="O'Brien S.J."/>
            <person name="Griffin D."/>
            <person name="Johnson W.E."/>
            <person name="Haussler D."/>
            <person name="Ryder O.A."/>
            <person name="Willerslev E."/>
            <person name="Graves G.R."/>
            <person name="Alstrom P."/>
            <person name="Fjeldsa J."/>
            <person name="Mindell D.P."/>
            <person name="Edwards S.V."/>
            <person name="Braun E.L."/>
            <person name="Rahbek C."/>
            <person name="Burt D.W."/>
            <person name="Houde P."/>
            <person name="Zhang Y."/>
            <person name="Yang H."/>
            <person name="Wang J."/>
            <person name="Jarvis E.D."/>
            <person name="Gilbert M.T."/>
            <person name="Wang J."/>
        </authorList>
    </citation>
    <scope>NUCLEOTIDE SEQUENCE [LARGE SCALE GENOMIC DNA]</scope>
    <source>
        <strain evidence="11">BGI_N339</strain>
    </source>
</reference>
<dbReference type="Proteomes" id="UP000053149">
    <property type="component" value="Unassembled WGS sequence"/>
</dbReference>
<dbReference type="InterPro" id="IPR008253">
    <property type="entry name" value="Marvel"/>
</dbReference>
<evidence type="ECO:0000256" key="1">
    <source>
        <dbReference type="ARBA" id="ARBA00004141"/>
    </source>
</evidence>
<comment type="caution">
    <text evidence="11">The sequence shown here is derived from an EMBL/GenBank/DDBJ whole genome shotgun (WGS) entry which is preliminary data.</text>
</comment>
<evidence type="ECO:0000256" key="6">
    <source>
        <dbReference type="ARBA" id="ARBA00034721"/>
    </source>
</evidence>
<feature type="transmembrane region" description="Helical" evidence="9">
    <location>
        <begin position="54"/>
        <end position="79"/>
    </location>
</feature>
<dbReference type="InterPro" id="IPR050578">
    <property type="entry name" value="MARVEL-CKLF_proteins"/>
</dbReference>
<name>A0AAW3DGA5_9AVES</name>
<dbReference type="AlphaFoldDB" id="A0AAW3DGA5"/>
<feature type="transmembrane region" description="Helical" evidence="9">
    <location>
        <begin position="25"/>
        <end position="42"/>
    </location>
</feature>
<evidence type="ECO:0000259" key="10">
    <source>
        <dbReference type="PROSITE" id="PS51225"/>
    </source>
</evidence>
<dbReference type="PANTHER" id="PTHR22776:SF12">
    <property type="entry name" value="MYELIN AND LYMPHOCYTE PROTEIN"/>
    <property type="match status" value="1"/>
</dbReference>
<dbReference type="EMBL" id="JMFR01023772">
    <property type="protein sequence ID" value="KFU97690.1"/>
    <property type="molecule type" value="Genomic_DNA"/>
</dbReference>
<evidence type="ECO:0000256" key="2">
    <source>
        <dbReference type="ARBA" id="ARBA00022692"/>
    </source>
</evidence>
<keyword evidence="4 8" id="KW-0472">Membrane</keyword>
<feature type="non-terminal residue" evidence="11">
    <location>
        <position position="159"/>
    </location>
</feature>
<gene>
    <name evidence="11" type="ORF">N339_09894</name>
</gene>
<evidence type="ECO:0000256" key="7">
    <source>
        <dbReference type="ARBA" id="ARBA00039981"/>
    </source>
</evidence>
<feature type="transmembrane region" description="Helical" evidence="9">
    <location>
        <begin position="121"/>
        <end position="147"/>
    </location>
</feature>
<evidence type="ECO:0000313" key="11">
    <source>
        <dbReference type="EMBL" id="KFU97690.1"/>
    </source>
</evidence>
<organism evidence="11 12">
    <name type="scientific">Pterocles gutturalis</name>
    <name type="common">yellow-throated sandgrouse</name>
    <dbReference type="NCBI Taxonomy" id="240206"/>
    <lineage>
        <taxon>Eukaryota</taxon>
        <taxon>Metazoa</taxon>
        <taxon>Chordata</taxon>
        <taxon>Craniata</taxon>
        <taxon>Vertebrata</taxon>
        <taxon>Euteleostomi</taxon>
        <taxon>Archelosauria</taxon>
        <taxon>Archosauria</taxon>
        <taxon>Dinosauria</taxon>
        <taxon>Saurischia</taxon>
        <taxon>Theropoda</taxon>
        <taxon>Coelurosauria</taxon>
        <taxon>Aves</taxon>
        <taxon>Neognathae</taxon>
        <taxon>Neoaves</taxon>
        <taxon>Columbimorphae</taxon>
        <taxon>Pterocliformes</taxon>
        <taxon>Pteroclidae</taxon>
        <taxon>Pterocles</taxon>
    </lineage>
</organism>
<feature type="domain" description="MARVEL" evidence="10">
    <location>
        <begin position="18"/>
        <end position="157"/>
    </location>
</feature>